<keyword evidence="3" id="KW-1185">Reference proteome</keyword>
<dbReference type="Proteomes" id="UP001596189">
    <property type="component" value="Unassembled WGS sequence"/>
</dbReference>
<comment type="caution">
    <text evidence="2">The sequence shown here is derived from an EMBL/GenBank/DDBJ whole genome shotgun (WGS) entry which is preliminary data.</text>
</comment>
<name>A0ABW1JKJ0_9ACTN</name>
<dbReference type="Pfam" id="PF17248">
    <property type="entry name" value="DUF5317"/>
    <property type="match status" value="1"/>
</dbReference>
<organism evidence="2 3">
    <name type="scientific">Angustibacter luteus</name>
    <dbReference type="NCBI Taxonomy" id="658456"/>
    <lineage>
        <taxon>Bacteria</taxon>
        <taxon>Bacillati</taxon>
        <taxon>Actinomycetota</taxon>
        <taxon>Actinomycetes</taxon>
        <taxon>Kineosporiales</taxon>
        <taxon>Kineosporiaceae</taxon>
    </lineage>
</organism>
<keyword evidence="1" id="KW-0812">Transmembrane</keyword>
<protein>
    <submittedName>
        <fullName evidence="2">DUF5317 domain-containing protein</fullName>
    </submittedName>
</protein>
<sequence length="180" mass="18753">MLVAALVALAVLTVPLSGGRWSALGSLRLRHSWLLWMALLGQVLALEGPDLGGWAALLHVGTYLLAGAFVVLNRAIPGLWLIAAGGFLNGITIALNDGTLPASAHALRAAGLPADHHQFVNSGVVGGAHLPWLGDVFAWPQPLPLANVFSVGDVLLVVGAFWAIHRLARRSPAEPQVALA</sequence>
<keyword evidence="1" id="KW-0472">Membrane</keyword>
<evidence type="ECO:0000313" key="2">
    <source>
        <dbReference type="EMBL" id="MFC6009406.1"/>
    </source>
</evidence>
<dbReference type="InterPro" id="IPR035168">
    <property type="entry name" value="DUF5317"/>
</dbReference>
<feature type="transmembrane region" description="Helical" evidence="1">
    <location>
        <begin position="145"/>
        <end position="164"/>
    </location>
</feature>
<dbReference type="EMBL" id="JBHSRD010000008">
    <property type="protein sequence ID" value="MFC6009406.1"/>
    <property type="molecule type" value="Genomic_DNA"/>
</dbReference>
<accession>A0ABW1JKJ0</accession>
<proteinExistence type="predicted"/>
<reference evidence="3" key="1">
    <citation type="journal article" date="2019" name="Int. J. Syst. Evol. Microbiol.">
        <title>The Global Catalogue of Microorganisms (GCM) 10K type strain sequencing project: providing services to taxonomists for standard genome sequencing and annotation.</title>
        <authorList>
            <consortium name="The Broad Institute Genomics Platform"/>
            <consortium name="The Broad Institute Genome Sequencing Center for Infectious Disease"/>
            <person name="Wu L."/>
            <person name="Ma J."/>
        </authorList>
    </citation>
    <scope>NUCLEOTIDE SEQUENCE [LARGE SCALE GENOMIC DNA]</scope>
    <source>
        <strain evidence="3">KACC 14249</strain>
    </source>
</reference>
<keyword evidence="1" id="KW-1133">Transmembrane helix</keyword>
<dbReference type="RefSeq" id="WP_345717917.1">
    <property type="nucleotide sequence ID" value="NZ_BAABFP010000007.1"/>
</dbReference>
<feature type="transmembrane region" description="Helical" evidence="1">
    <location>
        <begin position="51"/>
        <end position="72"/>
    </location>
</feature>
<evidence type="ECO:0000256" key="1">
    <source>
        <dbReference type="SAM" id="Phobius"/>
    </source>
</evidence>
<gene>
    <name evidence="2" type="ORF">ACFQDO_19920</name>
</gene>
<evidence type="ECO:0000313" key="3">
    <source>
        <dbReference type="Proteomes" id="UP001596189"/>
    </source>
</evidence>
<feature type="transmembrane region" description="Helical" evidence="1">
    <location>
        <begin position="79"/>
        <end position="95"/>
    </location>
</feature>